<dbReference type="EMBL" id="KV875102">
    <property type="protein sequence ID" value="OIW25068.1"/>
    <property type="molecule type" value="Genomic_DNA"/>
</dbReference>
<keyword evidence="2" id="KW-1185">Reference proteome</keyword>
<proteinExistence type="predicted"/>
<accession>A0A1J7J7D3</accession>
<dbReference type="Proteomes" id="UP000182658">
    <property type="component" value="Unassembled WGS sequence"/>
</dbReference>
<name>A0A1J7J7D3_9PEZI</name>
<dbReference type="AlphaFoldDB" id="A0A1J7J7D3"/>
<reference evidence="1 2" key="1">
    <citation type="submission" date="2016-10" db="EMBL/GenBank/DDBJ databases">
        <title>Draft genome sequence of Coniochaeta ligniaria NRRL30616, a lignocellulolytic fungus for bioabatement of inhibitors in plant biomass hydrolysates.</title>
        <authorList>
            <consortium name="DOE Joint Genome Institute"/>
            <person name="Jimenez D.J."/>
            <person name="Hector R.E."/>
            <person name="Riley R."/>
            <person name="Sun H."/>
            <person name="Grigoriev I.V."/>
            <person name="Van Elsas J.D."/>
            <person name="Nichols N.N."/>
        </authorList>
    </citation>
    <scope>NUCLEOTIDE SEQUENCE [LARGE SCALE GENOMIC DNA]</scope>
    <source>
        <strain evidence="1 2">NRRL 30616</strain>
    </source>
</reference>
<evidence type="ECO:0000313" key="2">
    <source>
        <dbReference type="Proteomes" id="UP000182658"/>
    </source>
</evidence>
<dbReference type="InParanoid" id="A0A1J7J7D3"/>
<sequence>MPKAAALEEKQFAHVFKYGDTISKTKGHHAGEHLKELEVMLVRAEMEARRNACRARNPQQRFSTLSKMPIMAYSLLLSLRQTPRPLLCTMKGALVVGDLMAGVNDGRLSEAERRLTQIWRRLEMCRSITVPLEKLALPQLEETVQETLEVYEDLVQSNQHMLGSGIFAGLRGLS</sequence>
<gene>
    <name evidence="1" type="ORF">CONLIGDRAFT_684940</name>
</gene>
<evidence type="ECO:0000313" key="1">
    <source>
        <dbReference type="EMBL" id="OIW25068.1"/>
    </source>
</evidence>
<protein>
    <submittedName>
        <fullName evidence="1">Uncharacterized protein</fullName>
    </submittedName>
</protein>
<organism evidence="1 2">
    <name type="scientific">Coniochaeta ligniaria NRRL 30616</name>
    <dbReference type="NCBI Taxonomy" id="1408157"/>
    <lineage>
        <taxon>Eukaryota</taxon>
        <taxon>Fungi</taxon>
        <taxon>Dikarya</taxon>
        <taxon>Ascomycota</taxon>
        <taxon>Pezizomycotina</taxon>
        <taxon>Sordariomycetes</taxon>
        <taxon>Sordariomycetidae</taxon>
        <taxon>Coniochaetales</taxon>
        <taxon>Coniochaetaceae</taxon>
        <taxon>Coniochaeta</taxon>
    </lineage>
</organism>